<feature type="region of interest" description="Disordered" evidence="1">
    <location>
        <begin position="23"/>
        <end position="53"/>
    </location>
</feature>
<feature type="non-terminal residue" evidence="2">
    <location>
        <position position="1"/>
    </location>
</feature>
<organism evidence="2 3">
    <name type="scientific">Trifolium medium</name>
    <dbReference type="NCBI Taxonomy" id="97028"/>
    <lineage>
        <taxon>Eukaryota</taxon>
        <taxon>Viridiplantae</taxon>
        <taxon>Streptophyta</taxon>
        <taxon>Embryophyta</taxon>
        <taxon>Tracheophyta</taxon>
        <taxon>Spermatophyta</taxon>
        <taxon>Magnoliopsida</taxon>
        <taxon>eudicotyledons</taxon>
        <taxon>Gunneridae</taxon>
        <taxon>Pentapetalae</taxon>
        <taxon>rosids</taxon>
        <taxon>fabids</taxon>
        <taxon>Fabales</taxon>
        <taxon>Fabaceae</taxon>
        <taxon>Papilionoideae</taxon>
        <taxon>50 kb inversion clade</taxon>
        <taxon>NPAAA clade</taxon>
        <taxon>Hologalegina</taxon>
        <taxon>IRL clade</taxon>
        <taxon>Trifolieae</taxon>
        <taxon>Trifolium</taxon>
    </lineage>
</organism>
<sequence>QAWALMASEEQRSDEGVFVPYVPKKAKEQNQRLAKSGGKYNTRSKGPPPPYSQ</sequence>
<name>A0A392N8J9_9FABA</name>
<keyword evidence="3" id="KW-1185">Reference proteome</keyword>
<evidence type="ECO:0000313" key="3">
    <source>
        <dbReference type="Proteomes" id="UP000265520"/>
    </source>
</evidence>
<dbReference type="EMBL" id="LXQA010029567">
    <property type="protein sequence ID" value="MCH95328.1"/>
    <property type="molecule type" value="Genomic_DNA"/>
</dbReference>
<dbReference type="AlphaFoldDB" id="A0A392N8J9"/>
<evidence type="ECO:0000256" key="1">
    <source>
        <dbReference type="SAM" id="MobiDB-lite"/>
    </source>
</evidence>
<accession>A0A392N8J9</accession>
<evidence type="ECO:0000313" key="2">
    <source>
        <dbReference type="EMBL" id="MCH95328.1"/>
    </source>
</evidence>
<reference evidence="2 3" key="1">
    <citation type="journal article" date="2018" name="Front. Plant Sci.">
        <title>Red Clover (Trifolium pratense) and Zigzag Clover (T. medium) - A Picture of Genomic Similarities and Differences.</title>
        <authorList>
            <person name="Dluhosova J."/>
            <person name="Istvanek J."/>
            <person name="Nedelnik J."/>
            <person name="Repkova J."/>
        </authorList>
    </citation>
    <scope>NUCLEOTIDE SEQUENCE [LARGE SCALE GENOMIC DNA]</scope>
    <source>
        <strain evidence="3">cv. 10/8</strain>
        <tissue evidence="2">Leaf</tissue>
    </source>
</reference>
<proteinExistence type="predicted"/>
<dbReference type="Proteomes" id="UP000265520">
    <property type="component" value="Unassembled WGS sequence"/>
</dbReference>
<protein>
    <submittedName>
        <fullName evidence="2">Uncharacterized protein</fullName>
    </submittedName>
</protein>
<comment type="caution">
    <text evidence="2">The sequence shown here is derived from an EMBL/GenBank/DDBJ whole genome shotgun (WGS) entry which is preliminary data.</text>
</comment>